<dbReference type="Pfam" id="PF02768">
    <property type="entry name" value="DNA_pol3_beta_3"/>
    <property type="match status" value="1"/>
</dbReference>
<dbReference type="GO" id="GO:0003677">
    <property type="term" value="F:DNA binding"/>
    <property type="evidence" value="ECO:0007669"/>
    <property type="project" value="UniProtKB-UniRule"/>
</dbReference>
<evidence type="ECO:0000256" key="2">
    <source>
        <dbReference type="ARBA" id="ARBA00010752"/>
    </source>
</evidence>
<dbReference type="Pfam" id="PF02767">
    <property type="entry name" value="DNA_pol3_beta_2"/>
    <property type="match status" value="1"/>
</dbReference>
<protein>
    <recommendedName>
        <fullName evidence="9">Beta sliding clamp</fullName>
    </recommendedName>
</protein>
<dbReference type="SUPFAM" id="SSF55979">
    <property type="entry name" value="DNA clamp"/>
    <property type="match status" value="3"/>
</dbReference>
<keyword evidence="3 9" id="KW-0963">Cytoplasm</keyword>
<dbReference type="InterPro" id="IPR046938">
    <property type="entry name" value="DNA_clamp_sf"/>
</dbReference>
<dbReference type="Proteomes" id="UP000561271">
    <property type="component" value="Unassembled WGS sequence"/>
</dbReference>
<keyword evidence="4 9" id="KW-0808">Transferase</keyword>
<evidence type="ECO:0000256" key="9">
    <source>
        <dbReference type="PIRNR" id="PIRNR000804"/>
    </source>
</evidence>
<proteinExistence type="inferred from homology"/>
<evidence type="ECO:0000256" key="7">
    <source>
        <dbReference type="ARBA" id="ARBA00022932"/>
    </source>
</evidence>
<dbReference type="PIRSF" id="PIRSF000804">
    <property type="entry name" value="DNA_pol_III_b"/>
    <property type="match status" value="1"/>
</dbReference>
<keyword evidence="8" id="KW-0238">DNA-binding</keyword>
<evidence type="ECO:0000256" key="1">
    <source>
        <dbReference type="ARBA" id="ARBA00004496"/>
    </source>
</evidence>
<comment type="subcellular location">
    <subcellularLocation>
        <location evidence="1 9">Cytoplasm</location>
    </subcellularLocation>
</comment>
<evidence type="ECO:0000256" key="8">
    <source>
        <dbReference type="ARBA" id="ARBA00023125"/>
    </source>
</evidence>
<gene>
    <name evidence="13" type="ORF">HKBW3S44_00546</name>
</gene>
<dbReference type="GO" id="GO:0006271">
    <property type="term" value="P:DNA strand elongation involved in DNA replication"/>
    <property type="evidence" value="ECO:0007669"/>
    <property type="project" value="TreeGrafter"/>
</dbReference>
<sequence>MEIRCLKQELLEKVHIASRAISTKSVLPILSGIKITAAKTISLIATDLEMSIITQVNGDIVETGETVAPARLLVDILKSLPGAAVVVKVMPEQGSVNITCQNAEFDIRVLSPADFPELPQITGARTVALKLSTFSHLARQVVRAASTDEARAVLTGILLHFQDKKIKMVATDSYRLAVSQANIDSEVSEEEVIVPAKAITEVSRMQPRENPKDSEPLLRVAFASNQMRFDMNGHTVITRLISGKYPPYQQLIPSGYTTVIELPPTQLEETVRRIATLAQNNTPVRFFFTPNRLIISASTREVGQAREEVPIQYSGEDREIAFNPTFFLDGLASIKEEIVEFKMDSALKPGLLKPRGDDNFLYLIMPVRTV</sequence>
<evidence type="ECO:0000256" key="4">
    <source>
        <dbReference type="ARBA" id="ARBA00022679"/>
    </source>
</evidence>
<reference evidence="13 14" key="1">
    <citation type="journal article" date="2020" name="Front. Microbiol.">
        <title>Single-cell genomics of novel Actinobacteria with the Wood-Ljungdahl pathway discovered in a serpentinizing system.</title>
        <authorList>
            <person name="Merino N."/>
            <person name="Kawai M."/>
            <person name="Boyd E.S."/>
            <person name="Colman D.R."/>
            <person name="McGlynn S.E."/>
            <person name="Nealson K.H."/>
            <person name="Kurokawa K."/>
            <person name="Hongoh Y."/>
        </authorList>
    </citation>
    <scope>NUCLEOTIDE SEQUENCE [LARGE SCALE GENOMIC DNA]</scope>
    <source>
        <strain evidence="13 14">S44</strain>
    </source>
</reference>
<dbReference type="CDD" id="cd00140">
    <property type="entry name" value="beta_clamp"/>
    <property type="match status" value="1"/>
</dbReference>
<dbReference type="Pfam" id="PF00712">
    <property type="entry name" value="DNA_pol3_beta"/>
    <property type="match status" value="1"/>
</dbReference>
<comment type="subunit">
    <text evidence="9">Forms a ring-shaped head-to-tail homodimer around DNA.</text>
</comment>
<feature type="domain" description="DNA polymerase III beta sliding clamp C-terminal" evidence="12">
    <location>
        <begin position="250"/>
        <end position="368"/>
    </location>
</feature>
<name>A0A6V8PWE1_9ACTN</name>
<dbReference type="SMART" id="SM00480">
    <property type="entry name" value="POL3Bc"/>
    <property type="match status" value="1"/>
</dbReference>
<feature type="domain" description="DNA polymerase III beta sliding clamp central" evidence="11">
    <location>
        <begin position="129"/>
        <end position="246"/>
    </location>
</feature>
<organism evidence="13 14">
    <name type="scientific">Candidatus Hakubella thermalkaliphila</name>
    <dbReference type="NCBI Taxonomy" id="2754717"/>
    <lineage>
        <taxon>Bacteria</taxon>
        <taxon>Bacillati</taxon>
        <taxon>Actinomycetota</taxon>
        <taxon>Actinomycetota incertae sedis</taxon>
        <taxon>Candidatus Hakubellales</taxon>
        <taxon>Candidatus Hakubellaceae</taxon>
        <taxon>Candidatus Hakubella</taxon>
    </lineage>
</organism>
<evidence type="ECO:0000256" key="5">
    <source>
        <dbReference type="ARBA" id="ARBA00022695"/>
    </source>
</evidence>
<dbReference type="GO" id="GO:0009360">
    <property type="term" value="C:DNA polymerase III complex"/>
    <property type="evidence" value="ECO:0007669"/>
    <property type="project" value="InterPro"/>
</dbReference>
<keyword evidence="5 9" id="KW-0548">Nucleotidyltransferase</keyword>
<comment type="function">
    <text evidence="9">Confers DNA tethering and processivity to DNA polymerases and other proteins. Acts as a clamp, forming a ring around DNA (a reaction catalyzed by the clamp-loading complex) which diffuses in an ATP-independent manner freely and bidirectionally along dsDNA. Initially characterized for its ability to contact the catalytic subunit of DNA polymerase III (Pol III), a complex, multichain enzyme responsible for most of the replicative synthesis in bacteria; Pol III exhibits 3'-5' exonuclease proofreading activity. The beta chain is required for initiation of replication as well as for processivity of DNA replication.</text>
</comment>
<comment type="similarity">
    <text evidence="2 9">Belongs to the beta sliding clamp family.</text>
</comment>
<dbReference type="EMBL" id="BLSC01000027">
    <property type="protein sequence ID" value="GFP36865.1"/>
    <property type="molecule type" value="Genomic_DNA"/>
</dbReference>
<dbReference type="Gene3D" id="3.10.150.10">
    <property type="entry name" value="DNA Polymerase III, subunit A, domain 2"/>
    <property type="match status" value="1"/>
</dbReference>
<dbReference type="InterPro" id="IPR022635">
    <property type="entry name" value="DNA_polIII_beta_C"/>
</dbReference>
<keyword evidence="6 9" id="KW-0235">DNA replication</keyword>
<dbReference type="GO" id="GO:0008408">
    <property type="term" value="F:3'-5' exonuclease activity"/>
    <property type="evidence" value="ECO:0007669"/>
    <property type="project" value="InterPro"/>
</dbReference>
<dbReference type="RefSeq" id="WP_176231160.1">
    <property type="nucleotide sequence ID" value="NZ_BLSC01000027.1"/>
</dbReference>
<evidence type="ECO:0000313" key="14">
    <source>
        <dbReference type="Proteomes" id="UP000561271"/>
    </source>
</evidence>
<comment type="caution">
    <text evidence="13">The sequence shown here is derived from an EMBL/GenBank/DDBJ whole genome shotgun (WGS) entry which is preliminary data.</text>
</comment>
<evidence type="ECO:0000259" key="12">
    <source>
        <dbReference type="Pfam" id="PF02768"/>
    </source>
</evidence>
<dbReference type="Gene3D" id="3.70.10.10">
    <property type="match status" value="1"/>
</dbReference>
<evidence type="ECO:0000259" key="10">
    <source>
        <dbReference type="Pfam" id="PF00712"/>
    </source>
</evidence>
<dbReference type="PANTHER" id="PTHR30478">
    <property type="entry name" value="DNA POLYMERASE III SUBUNIT BETA"/>
    <property type="match status" value="1"/>
</dbReference>
<evidence type="ECO:0000256" key="3">
    <source>
        <dbReference type="ARBA" id="ARBA00022490"/>
    </source>
</evidence>
<dbReference type="InterPro" id="IPR022634">
    <property type="entry name" value="DNA_polIII_beta_N"/>
</dbReference>
<keyword evidence="7 9" id="KW-0239">DNA-directed DNA polymerase</keyword>
<dbReference type="GO" id="GO:0005737">
    <property type="term" value="C:cytoplasm"/>
    <property type="evidence" value="ECO:0007669"/>
    <property type="project" value="UniProtKB-SubCell"/>
</dbReference>
<evidence type="ECO:0000259" key="11">
    <source>
        <dbReference type="Pfam" id="PF02767"/>
    </source>
</evidence>
<feature type="domain" description="DNA polymerase III beta sliding clamp N-terminal" evidence="10">
    <location>
        <begin position="1"/>
        <end position="119"/>
    </location>
</feature>
<dbReference type="NCBIfam" id="TIGR00663">
    <property type="entry name" value="dnan"/>
    <property type="match status" value="1"/>
</dbReference>
<dbReference type="InterPro" id="IPR001001">
    <property type="entry name" value="DNA_polIII_beta"/>
</dbReference>
<dbReference type="GO" id="GO:0003887">
    <property type="term" value="F:DNA-directed DNA polymerase activity"/>
    <property type="evidence" value="ECO:0007669"/>
    <property type="project" value="UniProtKB-UniRule"/>
</dbReference>
<evidence type="ECO:0000256" key="6">
    <source>
        <dbReference type="ARBA" id="ARBA00022705"/>
    </source>
</evidence>
<evidence type="ECO:0000313" key="13">
    <source>
        <dbReference type="EMBL" id="GFP36865.1"/>
    </source>
</evidence>
<accession>A0A6V8PWE1</accession>
<dbReference type="AlphaFoldDB" id="A0A6V8PWE1"/>
<dbReference type="PANTHER" id="PTHR30478:SF0">
    <property type="entry name" value="BETA SLIDING CLAMP"/>
    <property type="match status" value="1"/>
</dbReference>
<dbReference type="InterPro" id="IPR022637">
    <property type="entry name" value="DNA_polIII_beta_cen"/>
</dbReference>